<name>A0A699TZT1_TANCI</name>
<reference evidence="2" key="1">
    <citation type="journal article" date="2019" name="Sci. Rep.">
        <title>Draft genome of Tanacetum cinerariifolium, the natural source of mosquito coil.</title>
        <authorList>
            <person name="Yamashiro T."/>
            <person name="Shiraishi A."/>
            <person name="Satake H."/>
            <person name="Nakayama K."/>
        </authorList>
    </citation>
    <scope>NUCLEOTIDE SEQUENCE</scope>
</reference>
<proteinExistence type="predicted"/>
<feature type="region of interest" description="Disordered" evidence="1">
    <location>
        <begin position="69"/>
        <end position="91"/>
    </location>
</feature>
<comment type="caution">
    <text evidence="2">The sequence shown here is derived from an EMBL/GenBank/DDBJ whole genome shotgun (WGS) entry which is preliminary data.</text>
</comment>
<gene>
    <name evidence="2" type="ORF">Tci_888474</name>
</gene>
<accession>A0A699TZT1</accession>
<organism evidence="2">
    <name type="scientific">Tanacetum cinerariifolium</name>
    <name type="common">Dalmatian daisy</name>
    <name type="synonym">Chrysanthemum cinerariifolium</name>
    <dbReference type="NCBI Taxonomy" id="118510"/>
    <lineage>
        <taxon>Eukaryota</taxon>
        <taxon>Viridiplantae</taxon>
        <taxon>Streptophyta</taxon>
        <taxon>Embryophyta</taxon>
        <taxon>Tracheophyta</taxon>
        <taxon>Spermatophyta</taxon>
        <taxon>Magnoliopsida</taxon>
        <taxon>eudicotyledons</taxon>
        <taxon>Gunneridae</taxon>
        <taxon>Pentapetalae</taxon>
        <taxon>asterids</taxon>
        <taxon>campanulids</taxon>
        <taxon>Asterales</taxon>
        <taxon>Asteraceae</taxon>
        <taxon>Asteroideae</taxon>
        <taxon>Anthemideae</taxon>
        <taxon>Anthemidinae</taxon>
        <taxon>Tanacetum</taxon>
    </lineage>
</organism>
<sequence>AAAAREGVIAGVAERGRCESASGGGRTSRHSSANSVVRVWLVRRTACQRTRTTKFALLLFAQPGSHAASEARPLPAQHAPRPAQRGAQAGGGFGGFGIGRIVDAQHAVALRHRAPRAAQGGRGRLLRHHEGGARCGRLRQQRGQRGGPPPGRPGAHLRRIYAGRAPQVAERRREGGRRERIGGGQQQDGVALPGQRIGPGRG</sequence>
<feature type="compositionally biased region" description="Basic and acidic residues" evidence="1">
    <location>
        <begin position="169"/>
        <end position="181"/>
    </location>
</feature>
<evidence type="ECO:0000256" key="1">
    <source>
        <dbReference type="SAM" id="MobiDB-lite"/>
    </source>
</evidence>
<feature type="non-terminal residue" evidence="2">
    <location>
        <position position="1"/>
    </location>
</feature>
<dbReference type="AlphaFoldDB" id="A0A699TZT1"/>
<protein>
    <submittedName>
        <fullName evidence="2">Uncharacterized protein</fullName>
    </submittedName>
</protein>
<dbReference type="EMBL" id="BKCJ011293682">
    <property type="protein sequence ID" value="GFD16505.1"/>
    <property type="molecule type" value="Genomic_DNA"/>
</dbReference>
<evidence type="ECO:0000313" key="2">
    <source>
        <dbReference type="EMBL" id="GFD16505.1"/>
    </source>
</evidence>
<feature type="non-terminal residue" evidence="2">
    <location>
        <position position="202"/>
    </location>
</feature>
<feature type="region of interest" description="Disordered" evidence="1">
    <location>
        <begin position="112"/>
        <end position="202"/>
    </location>
</feature>